<reference evidence="3" key="1">
    <citation type="journal article" date="2008" name="Nature">
        <title>The amphioxus genome and the evolution of the chordate karyotype.</title>
        <authorList>
            <consortium name="US DOE Joint Genome Institute (JGI-PGF)"/>
            <person name="Putnam N.H."/>
            <person name="Butts T."/>
            <person name="Ferrier D.E.K."/>
            <person name="Furlong R.F."/>
            <person name="Hellsten U."/>
            <person name="Kawashima T."/>
            <person name="Robinson-Rechavi M."/>
            <person name="Shoguchi E."/>
            <person name="Terry A."/>
            <person name="Yu J.-K."/>
            <person name="Benito-Gutierrez E.L."/>
            <person name="Dubchak I."/>
            <person name="Garcia-Fernandez J."/>
            <person name="Gibson-Brown J.J."/>
            <person name="Grigoriev I.V."/>
            <person name="Horton A.C."/>
            <person name="de Jong P.J."/>
            <person name="Jurka J."/>
            <person name="Kapitonov V.V."/>
            <person name="Kohara Y."/>
            <person name="Kuroki Y."/>
            <person name="Lindquist E."/>
            <person name="Lucas S."/>
            <person name="Osoegawa K."/>
            <person name="Pennacchio L.A."/>
            <person name="Salamov A.A."/>
            <person name="Satou Y."/>
            <person name="Sauka-Spengler T."/>
            <person name="Schmutz J."/>
            <person name="Shin-I T."/>
            <person name="Toyoda A."/>
            <person name="Bronner-Fraser M."/>
            <person name="Fujiyama A."/>
            <person name="Holland L.Z."/>
            <person name="Holland P.W.H."/>
            <person name="Satoh N."/>
            <person name="Rokhsar D.S."/>
        </authorList>
    </citation>
    <scope>NUCLEOTIDE SEQUENCE [LARGE SCALE GENOMIC DNA]</scope>
    <source>
        <strain evidence="3">S238N-H82</strain>
        <tissue evidence="3">Testes</tissue>
    </source>
</reference>
<dbReference type="InParanoid" id="C3YZP7"/>
<gene>
    <name evidence="3" type="ORF">BRAFLDRAFT_69659</name>
</gene>
<dbReference type="EMBL" id="GG666566">
    <property type="protein sequence ID" value="EEN54318.1"/>
    <property type="molecule type" value="Genomic_DNA"/>
</dbReference>
<sequence>MSTRLHDSLIKLSEYNTRNINKRLKRRDDKISAQENVIKQQQADKDERDELIKAKDRQIQELKSTVEEVQEKLDCAIRSKINAQRIKSHYKRFHPLCDEDYIDSLEDKVAKLEIENKELHGRMTRFLEAEDIKTFQDRKFTDEVRHVYMSLLSMDAGIQNIEPIIRTILKKLAGVEVGRLPKYSTARMMFAEARCLSQIHLADVVSSADELWLSIKNTMSDRHIVNKCLNKRLDEIREQALKKVIPSWDDKTQEERDDLRSMWHHFCSMHYVVGLATAAEAGLKKFEKYTAVNTDNDQQGESGTHRLIRTTCKAFAHKACEKSGHPKDFDSFLSQEDPAKKNELTSFRGERFNILFKNGGTVYHHRYDLSGYLATWESPNRLLQAVQRDLSEPVYVAGCLALGVINKIVTAPLWRLIESKKSILDMSDHFHQLQINFNSWAKDPQSLMAGEPLFPTVQAKQDAVFKSLFHEQDEELRTLTCQALKYIMEEFMEVTDRMLKDYLPGGLFHQPSVKQREQMASCPTNNTGLERTFALLDRDVRVSPNATTLTREGKLMFKTNKTGNFLDTLSKEDKLKHFKDARNAASTDTKLHRQEVLVLREKRRQLLLDRVEKQTQKKAAKDATLRNLQDRVTLWQTPQDIEEELAKLRTKKKKIYALKDQLRFRRDVLHQHCEKTLFQFSRGEKPFGEEDLKADLLTLLQLN</sequence>
<keyword evidence="2" id="KW-0175">Coiled coil</keyword>
<dbReference type="PANTHER" id="PTHR11046">
    <property type="entry name" value="OLIGORIBONUCLEASE, MITOCHONDRIAL"/>
    <property type="match status" value="1"/>
</dbReference>
<proteinExistence type="predicted"/>
<evidence type="ECO:0000256" key="2">
    <source>
        <dbReference type="SAM" id="Coils"/>
    </source>
</evidence>
<evidence type="ECO:0000256" key="1">
    <source>
        <dbReference type="ARBA" id="ARBA00022722"/>
    </source>
</evidence>
<dbReference type="eggNOG" id="ENOG502S2N2">
    <property type="taxonomic scope" value="Eukaryota"/>
</dbReference>
<evidence type="ECO:0000313" key="3">
    <source>
        <dbReference type="EMBL" id="EEN54318.1"/>
    </source>
</evidence>
<accession>C3YZP7</accession>
<dbReference type="STRING" id="7739.C3YZP7"/>
<dbReference type="InterPro" id="IPR022894">
    <property type="entry name" value="Oligoribonuclease"/>
</dbReference>
<dbReference type="GO" id="GO:0000175">
    <property type="term" value="F:3'-5'-RNA exonuclease activity"/>
    <property type="evidence" value="ECO:0007669"/>
    <property type="project" value="InterPro"/>
</dbReference>
<keyword evidence="1" id="KW-0540">Nuclease</keyword>
<protein>
    <submittedName>
        <fullName evidence="3">Uncharacterized protein</fullName>
    </submittedName>
</protein>
<organism>
    <name type="scientific">Branchiostoma floridae</name>
    <name type="common">Florida lancelet</name>
    <name type="synonym">Amphioxus</name>
    <dbReference type="NCBI Taxonomy" id="7739"/>
    <lineage>
        <taxon>Eukaryota</taxon>
        <taxon>Metazoa</taxon>
        <taxon>Chordata</taxon>
        <taxon>Cephalochordata</taxon>
        <taxon>Leptocardii</taxon>
        <taxon>Amphioxiformes</taxon>
        <taxon>Branchiostomatidae</taxon>
        <taxon>Branchiostoma</taxon>
    </lineage>
</organism>
<dbReference type="PANTHER" id="PTHR11046:SF25">
    <property type="match status" value="1"/>
</dbReference>
<keyword evidence="1" id="KW-0378">Hydrolase</keyword>
<dbReference type="AlphaFoldDB" id="C3YZP7"/>
<feature type="coiled-coil region" evidence="2">
    <location>
        <begin position="52"/>
        <end position="122"/>
    </location>
</feature>
<name>C3YZP7_BRAFL</name>